<dbReference type="EMBL" id="JXXK01000007">
    <property type="protein sequence ID" value="KJF40333.1"/>
    <property type="molecule type" value="Genomic_DNA"/>
</dbReference>
<feature type="transmembrane region" description="Helical" evidence="5">
    <location>
        <begin position="48"/>
        <end position="73"/>
    </location>
</feature>
<accession>A0A0D8J3H3</accession>
<sequence length="238" mass="25569">MKKHLRVLRTLFVKDIVDMFKNPNVLLMLALPLIFIVIYQFVDLGMSPAYLLMLGVMMNLCLTPLSVLGMMIAEEKEKNTMRTLMLCNVTGGEFLAAKTLAVLAGTLLVDTVLFFLTGFGPVQLPVFLLVCTAGSITMLLLGGLTGIVCRDQTSTGTIAGPLALVFMLPTMFAGMGGVLQKVASFVPTTATADLMFLGLGHQSWMGANVLWDVAVLAVWTAGSAVLFALAFRKKGVDN</sequence>
<keyword evidence="4 5" id="KW-0472">Membrane</keyword>
<feature type="transmembrane region" description="Helical" evidence="5">
    <location>
        <begin position="94"/>
        <end position="120"/>
    </location>
</feature>
<feature type="transmembrane region" description="Helical" evidence="5">
    <location>
        <begin position="24"/>
        <end position="42"/>
    </location>
</feature>
<comment type="subcellular location">
    <subcellularLocation>
        <location evidence="1">Membrane</location>
        <topology evidence="1">Multi-pass membrane protein</topology>
    </subcellularLocation>
</comment>
<evidence type="ECO:0000256" key="2">
    <source>
        <dbReference type="ARBA" id="ARBA00022692"/>
    </source>
</evidence>
<dbReference type="GO" id="GO:0016020">
    <property type="term" value="C:membrane"/>
    <property type="evidence" value="ECO:0007669"/>
    <property type="project" value="UniProtKB-SubCell"/>
</dbReference>
<evidence type="ECO:0000256" key="4">
    <source>
        <dbReference type="ARBA" id="ARBA00023136"/>
    </source>
</evidence>
<evidence type="ECO:0000313" key="7">
    <source>
        <dbReference type="EMBL" id="KJF40333.1"/>
    </source>
</evidence>
<dbReference type="AlphaFoldDB" id="A0A0D8J3H3"/>
<feature type="transmembrane region" description="Helical" evidence="5">
    <location>
        <begin position="126"/>
        <end position="149"/>
    </location>
</feature>
<organism evidence="7 8">
    <name type="scientific">Ruthenibacterium lactatiformans</name>
    <dbReference type="NCBI Taxonomy" id="1550024"/>
    <lineage>
        <taxon>Bacteria</taxon>
        <taxon>Bacillati</taxon>
        <taxon>Bacillota</taxon>
        <taxon>Clostridia</taxon>
        <taxon>Eubacteriales</taxon>
        <taxon>Oscillospiraceae</taxon>
        <taxon>Ruthenibacterium</taxon>
    </lineage>
</organism>
<evidence type="ECO:0000313" key="8">
    <source>
        <dbReference type="Proteomes" id="UP000032483"/>
    </source>
</evidence>
<dbReference type="InterPro" id="IPR013525">
    <property type="entry name" value="ABC2_TM"/>
</dbReference>
<keyword evidence="8" id="KW-1185">Reference proteome</keyword>
<keyword evidence="2 5" id="KW-0812">Transmembrane</keyword>
<feature type="domain" description="ABC-2 type transporter transmembrane" evidence="6">
    <location>
        <begin position="49"/>
        <end position="229"/>
    </location>
</feature>
<comment type="caution">
    <text evidence="7">The sequence shown here is derived from an EMBL/GenBank/DDBJ whole genome shotgun (WGS) entry which is preliminary data.</text>
</comment>
<dbReference type="RefSeq" id="WP_009324780.1">
    <property type="nucleotide sequence ID" value="NZ_CAUBPW010000001.1"/>
</dbReference>
<dbReference type="GeneID" id="42856303"/>
<evidence type="ECO:0000256" key="3">
    <source>
        <dbReference type="ARBA" id="ARBA00022989"/>
    </source>
</evidence>
<protein>
    <recommendedName>
        <fullName evidence="6">ABC-2 type transporter transmembrane domain-containing protein</fullName>
    </recommendedName>
</protein>
<dbReference type="Proteomes" id="UP000032483">
    <property type="component" value="Unassembled WGS sequence"/>
</dbReference>
<feature type="transmembrane region" description="Helical" evidence="5">
    <location>
        <begin position="161"/>
        <end position="179"/>
    </location>
</feature>
<reference evidence="7" key="1">
    <citation type="submission" date="2015-02" db="EMBL/GenBank/DDBJ databases">
        <title>A novel member of the family Ruminococcaceae isolated from human feces.</title>
        <authorList>
            <person name="Shkoporov A.N."/>
            <person name="Chaplin A.V."/>
            <person name="Motuzova O.V."/>
            <person name="Kafarskaia L.I."/>
            <person name="Khokhlova E.V."/>
            <person name="Efimov B.A."/>
        </authorList>
    </citation>
    <scope>NUCLEOTIDE SEQUENCE [LARGE SCALE GENOMIC DNA]</scope>
    <source>
        <strain evidence="7">585-1</strain>
    </source>
</reference>
<evidence type="ECO:0000256" key="5">
    <source>
        <dbReference type="SAM" id="Phobius"/>
    </source>
</evidence>
<gene>
    <name evidence="7" type="ORF">TQ39_06705</name>
</gene>
<feature type="transmembrane region" description="Helical" evidence="5">
    <location>
        <begin position="209"/>
        <end position="231"/>
    </location>
</feature>
<proteinExistence type="predicted"/>
<dbReference type="GO" id="GO:0140359">
    <property type="term" value="F:ABC-type transporter activity"/>
    <property type="evidence" value="ECO:0007669"/>
    <property type="project" value="InterPro"/>
</dbReference>
<evidence type="ECO:0000256" key="1">
    <source>
        <dbReference type="ARBA" id="ARBA00004141"/>
    </source>
</evidence>
<keyword evidence="3 5" id="KW-1133">Transmembrane helix</keyword>
<name>A0A0D8J3H3_9FIRM</name>
<evidence type="ECO:0000259" key="6">
    <source>
        <dbReference type="Pfam" id="PF12698"/>
    </source>
</evidence>
<dbReference type="Pfam" id="PF12698">
    <property type="entry name" value="ABC2_membrane_3"/>
    <property type="match status" value="1"/>
</dbReference>